<dbReference type="GO" id="GO:0005546">
    <property type="term" value="F:phosphatidylinositol-4,5-bisphosphate binding"/>
    <property type="evidence" value="ECO:0007669"/>
    <property type="project" value="TreeGrafter"/>
</dbReference>
<evidence type="ECO:0000259" key="7">
    <source>
        <dbReference type="Pfam" id="PF20654"/>
    </source>
</evidence>
<dbReference type="GO" id="GO:0006893">
    <property type="term" value="P:Golgi to plasma membrane transport"/>
    <property type="evidence" value="ECO:0007669"/>
    <property type="project" value="TreeGrafter"/>
</dbReference>
<dbReference type="AlphaFoldDB" id="A0AAW1QH49"/>
<feature type="region of interest" description="Disordered" evidence="5">
    <location>
        <begin position="1"/>
        <end position="23"/>
    </location>
</feature>
<dbReference type="GO" id="GO:0005886">
    <property type="term" value="C:plasma membrane"/>
    <property type="evidence" value="ECO:0007669"/>
    <property type="project" value="TreeGrafter"/>
</dbReference>
<feature type="region of interest" description="Disordered" evidence="5">
    <location>
        <begin position="349"/>
        <end position="375"/>
    </location>
</feature>
<dbReference type="PANTHER" id="PTHR16092">
    <property type="entry name" value="SEC3/SYNTAXIN-RELATED"/>
    <property type="match status" value="1"/>
</dbReference>
<organism evidence="8 9">
    <name type="scientific">Apatococcus lobatus</name>
    <dbReference type="NCBI Taxonomy" id="904363"/>
    <lineage>
        <taxon>Eukaryota</taxon>
        <taxon>Viridiplantae</taxon>
        <taxon>Chlorophyta</taxon>
        <taxon>core chlorophytes</taxon>
        <taxon>Trebouxiophyceae</taxon>
        <taxon>Chlorellales</taxon>
        <taxon>Chlorellaceae</taxon>
        <taxon>Apatococcus</taxon>
    </lineage>
</organism>
<evidence type="ECO:0000256" key="5">
    <source>
        <dbReference type="SAM" id="MobiDB-lite"/>
    </source>
</evidence>
<dbReference type="GO" id="GO:0000145">
    <property type="term" value="C:exocyst"/>
    <property type="evidence" value="ECO:0007669"/>
    <property type="project" value="InterPro"/>
</dbReference>
<evidence type="ECO:0000256" key="4">
    <source>
        <dbReference type="ARBA" id="ARBA00023054"/>
    </source>
</evidence>
<feature type="region of interest" description="Disordered" evidence="5">
    <location>
        <begin position="569"/>
        <end position="656"/>
    </location>
</feature>
<keyword evidence="4" id="KW-0175">Coiled coil</keyword>
<keyword evidence="9" id="KW-1185">Reference proteome</keyword>
<evidence type="ECO:0000256" key="3">
    <source>
        <dbReference type="ARBA" id="ARBA00022483"/>
    </source>
</evidence>
<feature type="domain" description="Exocyst complex component Sec3 coiled-coil" evidence="6">
    <location>
        <begin position="66"/>
        <end position="180"/>
    </location>
</feature>
<dbReference type="Pfam" id="PF09763">
    <property type="entry name" value="Sec3_CC"/>
    <property type="match status" value="1"/>
</dbReference>
<accession>A0AAW1QH49</accession>
<dbReference type="Proteomes" id="UP001438707">
    <property type="component" value="Unassembled WGS sequence"/>
</dbReference>
<proteinExistence type="inferred from homology"/>
<feature type="compositionally biased region" description="Polar residues" evidence="5">
    <location>
        <begin position="583"/>
        <end position="606"/>
    </location>
</feature>
<feature type="compositionally biased region" description="Acidic residues" evidence="5">
    <location>
        <begin position="610"/>
        <end position="619"/>
    </location>
</feature>
<evidence type="ECO:0000313" key="8">
    <source>
        <dbReference type="EMBL" id="KAK9820749.1"/>
    </source>
</evidence>
<protein>
    <recommendedName>
        <fullName evidence="10">Exocyst complex component Sec3 C-terminal domain-containing protein</fullName>
    </recommendedName>
</protein>
<dbReference type="GO" id="GO:0006887">
    <property type="term" value="P:exocytosis"/>
    <property type="evidence" value="ECO:0007669"/>
    <property type="project" value="UniProtKB-KW"/>
</dbReference>
<feature type="compositionally biased region" description="Polar residues" evidence="5">
    <location>
        <begin position="640"/>
        <end position="656"/>
    </location>
</feature>
<feature type="domain" description="Exocyst complex component Sec3 C-terminal" evidence="7">
    <location>
        <begin position="682"/>
        <end position="859"/>
    </location>
</feature>
<keyword evidence="3" id="KW-0268">Exocytosis</keyword>
<dbReference type="EMBL" id="JALJOS010000044">
    <property type="protein sequence ID" value="KAK9820749.1"/>
    <property type="molecule type" value="Genomic_DNA"/>
</dbReference>
<name>A0AAW1QH49_9CHLO</name>
<comment type="similarity">
    <text evidence="1">Belongs to the SEC3 family.</text>
</comment>
<comment type="caution">
    <text evidence="8">The sequence shown here is derived from an EMBL/GenBank/DDBJ whole genome shotgun (WGS) entry which is preliminary data.</text>
</comment>
<sequence length="878" mass="93638">MSRSGAPRPERSNEGSDFGATLLSADEAGQVQAQLETEGTVEATSAREEKEMQALLEMFAMGVGAVDEFQAKLQEELSALEAANVHAILESGPVVAGVVDRLDGAISLIDDLDENLNIFDVKLRHMREDIAAIEARNNSLELQARNNAKLLAALETLLERLHLPQNVERALTSATFTSASLDGMVGAGWVLKQHLAGLGEGGQKGLLEPGLAGMTAVIEQTARLQALSRAYVDRGSSFVQAELSRLTDATLARASAGQNDRNSRSGAWSPPDPTLLQAQCGLLAPLLQVIWALQAGSIGAVRAAFCQRMNMLMRRELRGGLQDLRRAAATAPGSDADLLRDLAKDSMASRSGSFAEPGIERSNLSGSGASRRAALLQQKSPSGAATGPFLAYRMFLRGAVPFISGQLQFTTSFLMLNQASPPSNPGAVEEPLPKTRSLGQDGAAVLAALVEGIDADFQAMVDAGAKGGQVQCVPMLAETLAWRGRVGEGPIFAPLRHLLQDAQQRLAVLFNQATVDLVASLARYGAKGTISLQDSVKALHVLPFIPNFAALAAQIQAMLSEEPAAAHLPTPRSARAVGVGTLSRDTPGSSRLGRTTSGRQTVSDTGSLDFMDEGLDEADTANSRRPSDAERATGSGDGSRPQSAQPAANGSVNQQLAPAPRTIMSEADLPEAMPPPAEISFAREVVEWSYAVVVRAMFAALERVAATDPKHGIRLRLENYSAFVEGLTTVGQDDPVINFFVRQAASMKAQTLSIYIAQQLEYGKYNRIVEFSERLESLMAEVGPGEVAFQPGHQPTNVKQMLSTTMARPDKRLAEMRARTIKHLGASSPALAHEIWSACERTLVMRYRRLGEQLTACYGNLHLSPSPQDLAAMFKAAA</sequence>
<keyword evidence="2" id="KW-0813">Transport</keyword>
<reference evidence="8 9" key="1">
    <citation type="journal article" date="2024" name="Nat. Commun.">
        <title>Phylogenomics reveals the evolutionary origins of lichenization in chlorophyte algae.</title>
        <authorList>
            <person name="Puginier C."/>
            <person name="Libourel C."/>
            <person name="Otte J."/>
            <person name="Skaloud P."/>
            <person name="Haon M."/>
            <person name="Grisel S."/>
            <person name="Petersen M."/>
            <person name="Berrin J.G."/>
            <person name="Delaux P.M."/>
            <person name="Dal Grande F."/>
            <person name="Keller J."/>
        </authorList>
    </citation>
    <scope>NUCLEOTIDE SEQUENCE [LARGE SCALE GENOMIC DNA]</scope>
    <source>
        <strain evidence="8 9">SAG 2145</strain>
    </source>
</reference>
<evidence type="ECO:0000256" key="1">
    <source>
        <dbReference type="ARBA" id="ARBA00006518"/>
    </source>
</evidence>
<dbReference type="InterPro" id="IPR019160">
    <property type="entry name" value="Sec3_CC"/>
</dbReference>
<gene>
    <name evidence="8" type="ORF">WJX74_010160</name>
</gene>
<evidence type="ECO:0008006" key="10">
    <source>
        <dbReference type="Google" id="ProtNLM"/>
    </source>
</evidence>
<dbReference type="Pfam" id="PF20654">
    <property type="entry name" value="Sec3_C-term"/>
    <property type="match status" value="1"/>
</dbReference>
<evidence type="ECO:0000313" key="9">
    <source>
        <dbReference type="Proteomes" id="UP001438707"/>
    </source>
</evidence>
<evidence type="ECO:0000256" key="2">
    <source>
        <dbReference type="ARBA" id="ARBA00022448"/>
    </source>
</evidence>
<dbReference type="PANTHER" id="PTHR16092:SF14">
    <property type="entry name" value="EXOCYST COMPLEX COMPONENT 1 ISOFORM X1"/>
    <property type="match status" value="1"/>
</dbReference>
<evidence type="ECO:0000259" key="6">
    <source>
        <dbReference type="Pfam" id="PF09763"/>
    </source>
</evidence>
<dbReference type="InterPro" id="IPR048628">
    <property type="entry name" value="Sec3_C"/>
</dbReference>